<accession>A0AA38VWB3</accession>
<evidence type="ECO:0000313" key="3">
    <source>
        <dbReference type="Proteomes" id="UP001174694"/>
    </source>
</evidence>
<dbReference type="AlphaFoldDB" id="A0AA38VWB3"/>
<feature type="compositionally biased region" description="Low complexity" evidence="1">
    <location>
        <begin position="56"/>
        <end position="67"/>
    </location>
</feature>
<name>A0AA38VWB3_9PEZI</name>
<keyword evidence="3" id="KW-1185">Reference proteome</keyword>
<evidence type="ECO:0000256" key="1">
    <source>
        <dbReference type="SAM" id="MobiDB-lite"/>
    </source>
</evidence>
<feature type="region of interest" description="Disordered" evidence="1">
    <location>
        <begin position="15"/>
        <end position="67"/>
    </location>
</feature>
<dbReference type="Proteomes" id="UP001174694">
    <property type="component" value="Unassembled WGS sequence"/>
</dbReference>
<sequence length="128" mass="13321">MRSLTLTCGTAADTARRRSRGFGAGDEFREEAGEVSRVEDEAVEADDDGDDDDGGRISSSGRAGAAGVVTASTIPVSPSTLHFSPIQRFEAAFVPSQGLKAPDTSASFCAESQLHRDRGKDAASFLGP</sequence>
<comment type="caution">
    <text evidence="2">The sequence shown here is derived from an EMBL/GenBank/DDBJ whole genome shotgun (WGS) entry which is preliminary data.</text>
</comment>
<evidence type="ECO:0000313" key="2">
    <source>
        <dbReference type="EMBL" id="KAJ9155663.1"/>
    </source>
</evidence>
<feature type="compositionally biased region" description="Basic and acidic residues" evidence="1">
    <location>
        <begin position="26"/>
        <end position="40"/>
    </location>
</feature>
<reference evidence="2" key="1">
    <citation type="submission" date="2022-07" db="EMBL/GenBank/DDBJ databases">
        <title>Fungi with potential for degradation of polypropylene.</title>
        <authorList>
            <person name="Gostincar C."/>
        </authorList>
    </citation>
    <scope>NUCLEOTIDE SEQUENCE</scope>
    <source>
        <strain evidence="2">EXF-13308</strain>
    </source>
</reference>
<feature type="compositionally biased region" description="Acidic residues" evidence="1">
    <location>
        <begin position="41"/>
        <end position="53"/>
    </location>
</feature>
<gene>
    <name evidence="2" type="ORF">NKR23_g1541</name>
</gene>
<protein>
    <submittedName>
        <fullName evidence="2">Uncharacterized protein</fullName>
    </submittedName>
</protein>
<proteinExistence type="predicted"/>
<dbReference type="EMBL" id="JANBVO010000003">
    <property type="protein sequence ID" value="KAJ9155663.1"/>
    <property type="molecule type" value="Genomic_DNA"/>
</dbReference>
<organism evidence="2 3">
    <name type="scientific">Pleurostoma richardsiae</name>
    <dbReference type="NCBI Taxonomy" id="41990"/>
    <lineage>
        <taxon>Eukaryota</taxon>
        <taxon>Fungi</taxon>
        <taxon>Dikarya</taxon>
        <taxon>Ascomycota</taxon>
        <taxon>Pezizomycotina</taxon>
        <taxon>Sordariomycetes</taxon>
        <taxon>Sordariomycetidae</taxon>
        <taxon>Calosphaeriales</taxon>
        <taxon>Pleurostomataceae</taxon>
        <taxon>Pleurostoma</taxon>
    </lineage>
</organism>